<dbReference type="InterPro" id="IPR029058">
    <property type="entry name" value="AB_hydrolase_fold"/>
</dbReference>
<protein>
    <submittedName>
        <fullName evidence="1">Uncharacterized protein</fullName>
    </submittedName>
</protein>
<evidence type="ECO:0000313" key="2">
    <source>
        <dbReference type="Proteomes" id="UP000320593"/>
    </source>
</evidence>
<reference evidence="1 2" key="1">
    <citation type="submission" date="2019-07" db="EMBL/GenBank/DDBJ databases">
        <title>Genomic Encyclopedia of Archaeal and Bacterial Type Strains, Phase II (KMG-II): from individual species to whole genera.</title>
        <authorList>
            <person name="Goeker M."/>
        </authorList>
    </citation>
    <scope>NUCLEOTIDE SEQUENCE [LARGE SCALE GENOMIC DNA]</scope>
    <source>
        <strain evidence="1 2">ATCC BAA-252</strain>
    </source>
</reference>
<sequence length="166" mass="18650">MSLPRLGYIGQVLFRPALDCMNERQQARSFFGELILNPQRHFIKSLAKDQAIGFQIAEGLRQHFLRNTLDLPLQRTEPHRAVLKREYFLTFDVQSAAPRLTLPFLMIHGPNALNPARADKFYSAVIGQKQRAAIQSKGQTDIYDDPAIVRTAASQAAAFLKEALGS</sequence>
<dbReference type="EMBL" id="VLLF01000010">
    <property type="protein sequence ID" value="TWI81850.1"/>
    <property type="molecule type" value="Genomic_DNA"/>
</dbReference>
<name>A0A562SMG7_9HYPH</name>
<dbReference type="Gene3D" id="3.40.50.1820">
    <property type="entry name" value="alpha/beta hydrolase"/>
    <property type="match status" value="1"/>
</dbReference>
<dbReference type="Proteomes" id="UP000320593">
    <property type="component" value="Unassembled WGS sequence"/>
</dbReference>
<dbReference type="AlphaFoldDB" id="A0A562SMG7"/>
<comment type="caution">
    <text evidence="1">The sequence shown here is derived from an EMBL/GenBank/DDBJ whole genome shotgun (WGS) entry which is preliminary data.</text>
</comment>
<organism evidence="1 2">
    <name type="scientific">Roseibium hamelinense</name>
    <dbReference type="NCBI Taxonomy" id="150831"/>
    <lineage>
        <taxon>Bacteria</taxon>
        <taxon>Pseudomonadati</taxon>
        <taxon>Pseudomonadota</taxon>
        <taxon>Alphaproteobacteria</taxon>
        <taxon>Hyphomicrobiales</taxon>
        <taxon>Stappiaceae</taxon>
        <taxon>Roseibium</taxon>
    </lineage>
</organism>
<evidence type="ECO:0000313" key="1">
    <source>
        <dbReference type="EMBL" id="TWI81850.1"/>
    </source>
</evidence>
<keyword evidence="2" id="KW-1185">Reference proteome</keyword>
<gene>
    <name evidence="1" type="ORF">JM93_03812</name>
</gene>
<accession>A0A562SMG7</accession>
<proteinExistence type="predicted"/>